<feature type="compositionally biased region" description="Pro residues" evidence="3">
    <location>
        <begin position="327"/>
        <end position="339"/>
    </location>
</feature>
<dbReference type="Gene3D" id="3.40.50.300">
    <property type="entry name" value="P-loop containing nucleotide triphosphate hydrolases"/>
    <property type="match status" value="1"/>
</dbReference>
<keyword evidence="2" id="KW-0067">ATP-binding</keyword>
<evidence type="ECO:0000313" key="5">
    <source>
        <dbReference type="EMBL" id="POS78452.1"/>
    </source>
</evidence>
<dbReference type="PANTHER" id="PTHR22942:SF66">
    <property type="entry name" value="RE19845P"/>
    <property type="match status" value="1"/>
</dbReference>
<name>A0A2P5I7G1_DIAHE</name>
<dbReference type="SMART" id="SM00382">
    <property type="entry name" value="AAA"/>
    <property type="match status" value="1"/>
</dbReference>
<dbReference type="GO" id="GO:0000150">
    <property type="term" value="F:DNA strand exchange activity"/>
    <property type="evidence" value="ECO:0007669"/>
    <property type="project" value="TreeGrafter"/>
</dbReference>
<accession>A0A2P5I7G1</accession>
<dbReference type="AlphaFoldDB" id="A0A2P5I7G1"/>
<feature type="compositionally biased region" description="Low complexity" evidence="3">
    <location>
        <begin position="96"/>
        <end position="105"/>
    </location>
</feature>
<evidence type="ECO:0000259" key="4">
    <source>
        <dbReference type="PROSITE" id="PS50162"/>
    </source>
</evidence>
<reference evidence="5" key="1">
    <citation type="submission" date="2017-09" db="EMBL/GenBank/DDBJ databases">
        <title>Polyketide synthases of a Diaporthe helianthi virulent isolate.</title>
        <authorList>
            <person name="Baroncelli R."/>
        </authorList>
    </citation>
    <scope>NUCLEOTIDE SEQUENCE [LARGE SCALE GENOMIC DNA]</scope>
    <source>
        <strain evidence="5">7/96</strain>
    </source>
</reference>
<dbReference type="PROSITE" id="PS50162">
    <property type="entry name" value="RECA_2"/>
    <property type="match status" value="1"/>
</dbReference>
<dbReference type="GO" id="GO:0003697">
    <property type="term" value="F:single-stranded DNA binding"/>
    <property type="evidence" value="ECO:0007669"/>
    <property type="project" value="TreeGrafter"/>
</dbReference>
<dbReference type="GO" id="GO:0061982">
    <property type="term" value="P:meiosis I cell cycle process"/>
    <property type="evidence" value="ECO:0007669"/>
    <property type="project" value="UniProtKB-ARBA"/>
</dbReference>
<dbReference type="InterPro" id="IPR013632">
    <property type="entry name" value="Rad51_C"/>
</dbReference>
<dbReference type="GO" id="GO:0140664">
    <property type="term" value="F:ATP-dependent DNA damage sensor activity"/>
    <property type="evidence" value="ECO:0007669"/>
    <property type="project" value="InterPro"/>
</dbReference>
<keyword evidence="6" id="KW-1185">Reference proteome</keyword>
<feature type="compositionally biased region" description="Basic and acidic residues" evidence="3">
    <location>
        <begin position="80"/>
        <end position="94"/>
    </location>
</feature>
<dbReference type="GO" id="GO:0003690">
    <property type="term" value="F:double-stranded DNA binding"/>
    <property type="evidence" value="ECO:0007669"/>
    <property type="project" value="TreeGrafter"/>
</dbReference>
<keyword evidence="1" id="KW-0547">Nucleotide-binding</keyword>
<dbReference type="PANTHER" id="PTHR22942">
    <property type="entry name" value="RECA/RAD51/RADA DNA STRAND-PAIRING FAMILY MEMBER"/>
    <property type="match status" value="1"/>
</dbReference>
<feature type="compositionally biased region" description="Pro residues" evidence="3">
    <location>
        <begin position="409"/>
        <end position="418"/>
    </location>
</feature>
<protein>
    <submittedName>
        <fullName evidence="5">DNA repair protein RAD57</fullName>
    </submittedName>
</protein>
<dbReference type="GO" id="GO:0042148">
    <property type="term" value="P:DNA strand invasion"/>
    <property type="evidence" value="ECO:0007669"/>
    <property type="project" value="TreeGrafter"/>
</dbReference>
<dbReference type="GO" id="GO:0000730">
    <property type="term" value="P:DNA recombinase assembly"/>
    <property type="evidence" value="ECO:0007669"/>
    <property type="project" value="TreeGrafter"/>
</dbReference>
<dbReference type="InterPro" id="IPR003593">
    <property type="entry name" value="AAA+_ATPase"/>
</dbReference>
<dbReference type="Proteomes" id="UP000094444">
    <property type="component" value="Unassembled WGS sequence"/>
</dbReference>
<dbReference type="Pfam" id="PF08423">
    <property type="entry name" value="Rad51"/>
    <property type="match status" value="1"/>
</dbReference>
<evidence type="ECO:0000256" key="1">
    <source>
        <dbReference type="ARBA" id="ARBA00022741"/>
    </source>
</evidence>
<proteinExistence type="predicted"/>
<feature type="region of interest" description="Disordered" evidence="3">
    <location>
        <begin position="320"/>
        <end position="429"/>
    </location>
</feature>
<comment type="caution">
    <text evidence="5">The sequence shown here is derived from an EMBL/GenBank/DDBJ whole genome shotgun (WGS) entry which is preliminary data.</text>
</comment>
<dbReference type="InParanoid" id="A0A2P5I7G1"/>
<evidence type="ECO:0000256" key="2">
    <source>
        <dbReference type="ARBA" id="ARBA00022840"/>
    </source>
</evidence>
<dbReference type="InterPro" id="IPR020588">
    <property type="entry name" value="RecA_ATP-bd"/>
</dbReference>
<evidence type="ECO:0000313" key="6">
    <source>
        <dbReference type="Proteomes" id="UP000094444"/>
    </source>
</evidence>
<sequence length="538" mass="58262">MTDLARILPHFPTSQYANLMPSLEKHQVTTSELLTLEAADIGKRTQLPLLDVKRLCGAILTALHADLGVENGERGAAPLAERDSRAGTRDDEASKQQPQPQPQQHQHQHQHQHQWSKISTLDPAIDKLLDGGVRTGHITELVGEAGAGKTQFLLALLLAVQLPPPHGTGRNALYISTEASLSTRRLTQMLNNNPIFRSKDIPFSERPSLDNIISTTTPDLESQEHIITYQVPVEVERRNIGLIVLDSVAANYRAEFDRSVRNHSAALGSAAGEGGSRSVGQNMGARSAELVRLGMLLRDLARSHNIAVVVSNQVADRFDRAGTPALPKNPPPPPPPPPGYSRNAASGGRAGPPMRHHESSPLTARGKNPNQLPLPHVEPTSSMADALPPSSMSYGDNGEDEPSPERRPSPPPPPPPPNDDISRLPAPPALNFDHQQRWFTGWGDEPWPSSTHSLKTPSLGLVWATQVACRIALVKAPRYGKARYHIDDDAGGTGTPTLKTWRRWMKIVFAPHLAATGPGLDGGAEFEINMGGLKGLVR</sequence>
<evidence type="ECO:0000256" key="3">
    <source>
        <dbReference type="SAM" id="MobiDB-lite"/>
    </source>
</evidence>
<organism evidence="5 6">
    <name type="scientific">Diaporthe helianthi</name>
    <dbReference type="NCBI Taxonomy" id="158607"/>
    <lineage>
        <taxon>Eukaryota</taxon>
        <taxon>Fungi</taxon>
        <taxon>Dikarya</taxon>
        <taxon>Ascomycota</taxon>
        <taxon>Pezizomycotina</taxon>
        <taxon>Sordariomycetes</taxon>
        <taxon>Sordariomycetidae</taxon>
        <taxon>Diaporthales</taxon>
        <taxon>Diaporthaceae</taxon>
        <taxon>Diaporthe</taxon>
    </lineage>
</organism>
<dbReference type="STRING" id="158607.A0A2P5I7G1"/>
<feature type="region of interest" description="Disordered" evidence="3">
    <location>
        <begin position="74"/>
        <end position="117"/>
    </location>
</feature>
<dbReference type="OrthoDB" id="1861185at2759"/>
<dbReference type="GO" id="GO:0006312">
    <property type="term" value="P:mitotic recombination"/>
    <property type="evidence" value="ECO:0007669"/>
    <property type="project" value="TreeGrafter"/>
</dbReference>
<dbReference type="EMBL" id="MAVT02000185">
    <property type="protein sequence ID" value="POS78452.1"/>
    <property type="molecule type" value="Genomic_DNA"/>
</dbReference>
<gene>
    <name evidence="5" type="ORF">DHEL01_v203154</name>
</gene>
<dbReference type="GO" id="GO:0005524">
    <property type="term" value="F:ATP binding"/>
    <property type="evidence" value="ECO:0007669"/>
    <property type="project" value="UniProtKB-KW"/>
</dbReference>
<dbReference type="SUPFAM" id="SSF52540">
    <property type="entry name" value="P-loop containing nucleoside triphosphate hydrolases"/>
    <property type="match status" value="1"/>
</dbReference>
<dbReference type="InterPro" id="IPR027417">
    <property type="entry name" value="P-loop_NTPase"/>
</dbReference>
<feature type="domain" description="RecA family profile 1" evidence="4">
    <location>
        <begin position="114"/>
        <end position="314"/>
    </location>
</feature>